<gene>
    <name evidence="1" type="ORF">QBC47DRAFT_336709</name>
</gene>
<reference evidence="1" key="1">
    <citation type="submission" date="2023-06" db="EMBL/GenBank/DDBJ databases">
        <title>Genome-scale phylogeny and comparative genomics of the fungal order Sordariales.</title>
        <authorList>
            <consortium name="Lawrence Berkeley National Laboratory"/>
            <person name="Hensen N."/>
            <person name="Bonometti L."/>
            <person name="Westerberg I."/>
            <person name="Brannstrom I.O."/>
            <person name="Guillou S."/>
            <person name="Cros-Aarteil S."/>
            <person name="Calhoun S."/>
            <person name="Haridas S."/>
            <person name="Kuo A."/>
            <person name="Mondo S."/>
            <person name="Pangilinan J."/>
            <person name="Riley R."/>
            <person name="Labutti K."/>
            <person name="Andreopoulos B."/>
            <person name="Lipzen A."/>
            <person name="Chen C."/>
            <person name="Yanf M."/>
            <person name="Daum C."/>
            <person name="Ng V."/>
            <person name="Clum A."/>
            <person name="Steindorff A."/>
            <person name="Ohm R."/>
            <person name="Martin F."/>
            <person name="Silar P."/>
            <person name="Natvig D."/>
            <person name="Lalanne C."/>
            <person name="Gautier V."/>
            <person name="Ament-Velasquez S.L."/>
            <person name="Kruys A."/>
            <person name="Hutchinson M.I."/>
            <person name="Powell A.J."/>
            <person name="Barry K."/>
            <person name="Miller A.N."/>
            <person name="Grigoriev I.V."/>
            <person name="Debuchy R."/>
            <person name="Gladieux P."/>
            <person name="Thoren M.H."/>
            <person name="Johannesson H."/>
        </authorList>
    </citation>
    <scope>NUCLEOTIDE SEQUENCE</scope>
    <source>
        <strain evidence="1">PSN4</strain>
    </source>
</reference>
<proteinExistence type="predicted"/>
<keyword evidence="2" id="KW-1185">Reference proteome</keyword>
<organism evidence="1 2">
    <name type="scientific">Echria macrotheca</name>
    <dbReference type="NCBI Taxonomy" id="438768"/>
    <lineage>
        <taxon>Eukaryota</taxon>
        <taxon>Fungi</taxon>
        <taxon>Dikarya</taxon>
        <taxon>Ascomycota</taxon>
        <taxon>Pezizomycotina</taxon>
        <taxon>Sordariomycetes</taxon>
        <taxon>Sordariomycetidae</taxon>
        <taxon>Sordariales</taxon>
        <taxon>Schizotheciaceae</taxon>
        <taxon>Echria</taxon>
    </lineage>
</organism>
<dbReference type="EMBL" id="MU839828">
    <property type="protein sequence ID" value="KAK1759053.1"/>
    <property type="molecule type" value="Genomic_DNA"/>
</dbReference>
<sequence length="601" mass="68391">MDPVSLTLGIVPILGGSVKLYKSAHSKLKIARHFSREVDRIRRQFDRQKQFFLNEIRLLLRLVLDDESLIQEMVADGGHERWQSPRLNRALLDRLGDNCCVLEEVAEDVTKIINHAEEGLECFDRLEAVRERDERFKDTVKRVKSSLKVAFDKSKFDQWIADLRSTNEDLKLLREQVTELTSKPKTTCASMRSSNKKRLPSDFRSYGITRRASRALHDALWTAWSTRDAAHFRHVVRLFLETKADEGVQLNLAISCLDRNIIQQSMIKIHVKSQVLDWISTESISKTVSIPHPNLGPQDTSAPESKRRRVVRFFDEVESLKTLAPESPPMGKSSLMPTALDLRASQHFCSQLTPRHQHYYPQDHPGTRCVGFLETCSHDKFRHEFFHCWEGVCSPAICQGAVCETGTLKRLDQVLSQPRSDELSVQHQLQLALRIASAVLKFSSTPWLGEYWGLQDLQLFERDSDLPTSLQTIHLGTECTKVATNPASMEVDVSDSATSALDEAKLVHGIQNPTMYNLGVALLSIGRWKLFDPYDVLKARRIASQTCPLGTRYQELTRKVLDCDFGYGKDLKKPKLQEAVYDGVLLELEDMISALSFEEDS</sequence>
<evidence type="ECO:0000313" key="2">
    <source>
        <dbReference type="Proteomes" id="UP001239445"/>
    </source>
</evidence>
<dbReference type="PANTHER" id="PTHR35186">
    <property type="entry name" value="ANK_REP_REGION DOMAIN-CONTAINING PROTEIN"/>
    <property type="match status" value="1"/>
</dbReference>
<dbReference type="PANTHER" id="PTHR35186:SF4">
    <property type="entry name" value="PRION-INHIBITION AND PROPAGATION HELO DOMAIN-CONTAINING PROTEIN"/>
    <property type="match status" value="1"/>
</dbReference>
<comment type="caution">
    <text evidence="1">The sequence shown here is derived from an EMBL/GenBank/DDBJ whole genome shotgun (WGS) entry which is preliminary data.</text>
</comment>
<evidence type="ECO:0000313" key="1">
    <source>
        <dbReference type="EMBL" id="KAK1759053.1"/>
    </source>
</evidence>
<name>A0AAJ0BIR9_9PEZI</name>
<dbReference type="Proteomes" id="UP001239445">
    <property type="component" value="Unassembled WGS sequence"/>
</dbReference>
<dbReference type="AlphaFoldDB" id="A0AAJ0BIR9"/>
<accession>A0AAJ0BIR9</accession>
<protein>
    <submittedName>
        <fullName evidence="1">Uncharacterized protein</fullName>
    </submittedName>
</protein>